<proteinExistence type="predicted"/>
<dbReference type="Proteomes" id="UP000189670">
    <property type="component" value="Unassembled WGS sequence"/>
</dbReference>
<dbReference type="AlphaFoldDB" id="A0A1V1PCA6"/>
<gene>
    <name evidence="1" type="ORF">OMM_07466</name>
</gene>
<dbReference type="PANTHER" id="PTHR35866">
    <property type="entry name" value="PUTATIVE-RELATED"/>
    <property type="match status" value="1"/>
</dbReference>
<organism evidence="1 2">
    <name type="scientific">Candidatus Magnetoglobus multicellularis str. Araruama</name>
    <dbReference type="NCBI Taxonomy" id="890399"/>
    <lineage>
        <taxon>Bacteria</taxon>
        <taxon>Pseudomonadati</taxon>
        <taxon>Thermodesulfobacteriota</taxon>
        <taxon>Desulfobacteria</taxon>
        <taxon>Desulfobacterales</taxon>
        <taxon>Desulfobacteraceae</taxon>
        <taxon>Candidatus Magnetoglobus</taxon>
    </lineage>
</organism>
<sequence>MGLSDNGLVTRQGFNYVFDPKTCEYCPGFCCCGESGFVWINQNDIHRISSFLSIPVIDCIQHYLRRINNRYSAQEYYTPSGLACIFFDSVVKHCQIYTVRPAQCRSYPFWDCFKNNLELCVDECPGVRSLCPDSI</sequence>
<dbReference type="Pfam" id="PF03692">
    <property type="entry name" value="CxxCxxCC"/>
    <property type="match status" value="1"/>
</dbReference>
<reference evidence="2" key="1">
    <citation type="submission" date="2012-11" db="EMBL/GenBank/DDBJ databases">
        <authorList>
            <person name="Lucero-Rivera Y.E."/>
            <person name="Tovar-Ramirez D."/>
        </authorList>
    </citation>
    <scope>NUCLEOTIDE SEQUENCE [LARGE SCALE GENOMIC DNA]</scope>
    <source>
        <strain evidence="2">Araruama</strain>
    </source>
</reference>
<evidence type="ECO:0008006" key="3">
    <source>
        <dbReference type="Google" id="ProtNLM"/>
    </source>
</evidence>
<comment type="caution">
    <text evidence="1">The sequence shown here is derived from an EMBL/GenBank/DDBJ whole genome shotgun (WGS) entry which is preliminary data.</text>
</comment>
<accession>A0A1V1PCA6</accession>
<name>A0A1V1PCA6_9BACT</name>
<protein>
    <recommendedName>
        <fullName evidence="3">Fe-S oxidoreductase</fullName>
    </recommendedName>
</protein>
<evidence type="ECO:0000313" key="2">
    <source>
        <dbReference type="Proteomes" id="UP000189670"/>
    </source>
</evidence>
<dbReference type="PANTHER" id="PTHR35866:SF1">
    <property type="entry name" value="YKGJ FAMILY CYSTEINE CLUSTER PROTEIN"/>
    <property type="match status" value="1"/>
</dbReference>
<dbReference type="EMBL" id="ATBP01000139">
    <property type="protein sequence ID" value="ETR72517.1"/>
    <property type="molecule type" value="Genomic_DNA"/>
</dbReference>
<dbReference type="InterPro" id="IPR005358">
    <property type="entry name" value="Puta_zinc/iron-chelating_dom"/>
</dbReference>
<evidence type="ECO:0000313" key="1">
    <source>
        <dbReference type="EMBL" id="ETR72517.1"/>
    </source>
</evidence>